<name>A0A0N0S052_9EURO</name>
<comment type="caution">
    <text evidence="1">The sequence shown here is derived from an EMBL/GenBank/DDBJ whole genome shotgun (WGS) entry which is preliminary data.</text>
</comment>
<protein>
    <submittedName>
        <fullName evidence="1">Uncharacterized protein</fullName>
    </submittedName>
</protein>
<reference evidence="1 2" key="1">
    <citation type="submission" date="2015-08" db="EMBL/GenBank/DDBJ databases">
        <title>Genome sequencing of Penicillium nordicum.</title>
        <authorList>
            <person name="Nguyen H.D."/>
            <person name="Seifert K.A."/>
        </authorList>
    </citation>
    <scope>NUCLEOTIDE SEQUENCE [LARGE SCALE GENOMIC DNA]</scope>
    <source>
        <strain evidence="1 2">DAOMC 185683</strain>
    </source>
</reference>
<organism evidence="1 2">
    <name type="scientific">Penicillium nordicum</name>
    <dbReference type="NCBI Taxonomy" id="229535"/>
    <lineage>
        <taxon>Eukaryota</taxon>
        <taxon>Fungi</taxon>
        <taxon>Dikarya</taxon>
        <taxon>Ascomycota</taxon>
        <taxon>Pezizomycotina</taxon>
        <taxon>Eurotiomycetes</taxon>
        <taxon>Eurotiomycetidae</taxon>
        <taxon>Eurotiales</taxon>
        <taxon>Aspergillaceae</taxon>
        <taxon>Penicillium</taxon>
    </lineage>
</organism>
<evidence type="ECO:0000313" key="1">
    <source>
        <dbReference type="EMBL" id="KOS48795.1"/>
    </source>
</evidence>
<keyword evidence="2" id="KW-1185">Reference proteome</keyword>
<evidence type="ECO:0000313" key="2">
    <source>
        <dbReference type="Proteomes" id="UP000037696"/>
    </source>
</evidence>
<proteinExistence type="predicted"/>
<gene>
    <name evidence="1" type="ORF">ACN38_g203</name>
</gene>
<dbReference type="AlphaFoldDB" id="A0A0N0S052"/>
<accession>A0A0N0S052</accession>
<dbReference type="EMBL" id="LHQQ01000002">
    <property type="protein sequence ID" value="KOS48795.1"/>
    <property type="molecule type" value="Genomic_DNA"/>
</dbReference>
<dbReference type="Proteomes" id="UP000037696">
    <property type="component" value="Unassembled WGS sequence"/>
</dbReference>
<sequence>MSRCIAQVPQIITWLCLPFLQLLVFDLFTLLPLTVTIHGFVTFMVRYRTENKGYCRNIDSPDLVLIWYSMFWH</sequence>